<dbReference type="PANTHER" id="PTHR47966:SF65">
    <property type="entry name" value="ASPARTIC-TYPE ENDOPEPTIDASE"/>
    <property type="match status" value="1"/>
</dbReference>
<dbReference type="PANTHER" id="PTHR47966">
    <property type="entry name" value="BETA-SITE APP-CLEAVING ENZYME, ISOFORM A-RELATED"/>
    <property type="match status" value="1"/>
</dbReference>
<evidence type="ECO:0000256" key="8">
    <source>
        <dbReference type="RuleBase" id="RU000454"/>
    </source>
</evidence>
<evidence type="ECO:0000256" key="3">
    <source>
        <dbReference type="ARBA" id="ARBA00022729"/>
    </source>
</evidence>
<dbReference type="PROSITE" id="PS00141">
    <property type="entry name" value="ASP_PROTEASE"/>
    <property type="match status" value="2"/>
</dbReference>
<evidence type="ECO:0000256" key="10">
    <source>
        <dbReference type="SAM" id="SignalP"/>
    </source>
</evidence>
<dbReference type="AlphaFoldDB" id="A0A0C7N9G2"/>
<feature type="signal peptide" evidence="10">
    <location>
        <begin position="1"/>
        <end position="18"/>
    </location>
</feature>
<dbReference type="InterPro" id="IPR001969">
    <property type="entry name" value="Aspartic_peptidase_AS"/>
</dbReference>
<keyword evidence="5 8" id="KW-0378">Hydrolase</keyword>
<dbReference type="PRINTS" id="PR00792">
    <property type="entry name" value="PEPSIN"/>
</dbReference>
<dbReference type="GeneID" id="34686691"/>
<dbReference type="Proteomes" id="UP000054304">
    <property type="component" value="Unassembled WGS sequence"/>
</dbReference>
<proteinExistence type="inferred from homology"/>
<feature type="disulfide bond" evidence="7">
    <location>
        <begin position="391"/>
        <end position="426"/>
    </location>
</feature>
<sequence>MKLSTAVLALGAMWQVSAQSWTSNATTDDDLDIPLYESSAALKKRYVKFDFNKLRGDSADTAVAGAPGSAKLTKRSDGTALVYLKNEQTFYSVNIGVGTPEQNQTLLIDTGSSDLWLMGSNNPYCAKSSSKKNVDVEEKDLRSWISSITAQLSTVTQVTGTQPGPTSVSAGDATLSCSQYGTFATDSSSSFKSNNSEFYISYGDGTYALGTWGSDKVTLQDVQIPSVNFAVANESTSEFGVMGIGMEDLESTNTLSKDRRTYINFPSALVLQGDIQSRAFSLYLNKLEETQGTILFGGVDHSKYTGSLYTVPIINTYKNLGYANPIRFEITLQGLGIDANNTQKTYTTTKIPVVLDSGSTISYLPASLVSAVASSLKAQYDSSSELYLFDCSEVSDDDSFVFDFGGFQIRSSLANYVIQTSDSSQCALGMIPQTSGSYILGDNFLTAAYVVYDIDNMQISMAQANYNGGSEDVEVISSSVPGATNAPMYSSTFSSAVSISTGGNIFTLSSDGAVATGGSSNSSSSSNTRSGSNSRTSSGASSTGGSSSTGKKNAAVGVTVPNHGIISFLVTLSIGLVAGLL</sequence>
<keyword evidence="4 8" id="KW-0064">Aspartyl protease</keyword>
<feature type="region of interest" description="Disordered" evidence="9">
    <location>
        <begin position="517"/>
        <end position="552"/>
    </location>
</feature>
<dbReference type="HOGENOM" id="CLU_013253_9_1_1"/>
<evidence type="ECO:0000256" key="5">
    <source>
        <dbReference type="ARBA" id="ARBA00022801"/>
    </source>
</evidence>
<reference evidence="12 13" key="1">
    <citation type="submission" date="2014-12" db="EMBL/GenBank/DDBJ databases">
        <authorList>
            <person name="Neuveglise Cecile"/>
        </authorList>
    </citation>
    <scope>NUCLEOTIDE SEQUENCE [LARGE SCALE GENOMIC DNA]</scope>
    <source>
        <strain evidence="12 13">CBS 12615</strain>
    </source>
</reference>
<keyword evidence="13" id="KW-1185">Reference proteome</keyword>
<feature type="active site" evidence="6">
    <location>
        <position position="109"/>
    </location>
</feature>
<evidence type="ECO:0000313" key="13">
    <source>
        <dbReference type="Proteomes" id="UP000054304"/>
    </source>
</evidence>
<evidence type="ECO:0000259" key="11">
    <source>
        <dbReference type="PROSITE" id="PS51767"/>
    </source>
</evidence>
<evidence type="ECO:0000256" key="2">
    <source>
        <dbReference type="ARBA" id="ARBA00022670"/>
    </source>
</evidence>
<dbReference type="GO" id="GO:0004190">
    <property type="term" value="F:aspartic-type endopeptidase activity"/>
    <property type="evidence" value="ECO:0007669"/>
    <property type="project" value="UniProtKB-KW"/>
</dbReference>
<comment type="similarity">
    <text evidence="1 8">Belongs to the peptidase A1 family.</text>
</comment>
<keyword evidence="3 10" id="KW-0732">Signal</keyword>
<dbReference type="SUPFAM" id="SSF50630">
    <property type="entry name" value="Acid proteases"/>
    <property type="match status" value="1"/>
</dbReference>
<dbReference type="EMBL" id="LN736366">
    <property type="protein sequence ID" value="CEP63195.1"/>
    <property type="molecule type" value="Genomic_DNA"/>
</dbReference>
<evidence type="ECO:0000256" key="9">
    <source>
        <dbReference type="SAM" id="MobiDB-lite"/>
    </source>
</evidence>
<feature type="active site" evidence="6">
    <location>
        <position position="356"/>
    </location>
</feature>
<dbReference type="Pfam" id="PF00026">
    <property type="entry name" value="Asp"/>
    <property type="match status" value="1"/>
</dbReference>
<organism evidence="12 13">
    <name type="scientific">Lachancea lanzarotensis</name>
    <dbReference type="NCBI Taxonomy" id="1245769"/>
    <lineage>
        <taxon>Eukaryota</taxon>
        <taxon>Fungi</taxon>
        <taxon>Dikarya</taxon>
        <taxon>Ascomycota</taxon>
        <taxon>Saccharomycotina</taxon>
        <taxon>Saccharomycetes</taxon>
        <taxon>Saccharomycetales</taxon>
        <taxon>Saccharomycetaceae</taxon>
        <taxon>Lachancea</taxon>
    </lineage>
</organism>
<keyword evidence="7" id="KW-1015">Disulfide bond</keyword>
<evidence type="ECO:0000256" key="6">
    <source>
        <dbReference type="PIRSR" id="PIRSR601461-1"/>
    </source>
</evidence>
<evidence type="ECO:0000256" key="7">
    <source>
        <dbReference type="PIRSR" id="PIRSR601461-2"/>
    </source>
</evidence>
<dbReference type="PROSITE" id="PS51767">
    <property type="entry name" value="PEPTIDASE_A1"/>
    <property type="match status" value="1"/>
</dbReference>
<protein>
    <submittedName>
        <fullName evidence="12">LALA0S07e04610g1_1</fullName>
    </submittedName>
</protein>
<dbReference type="GO" id="GO:0071944">
    <property type="term" value="C:cell periphery"/>
    <property type="evidence" value="ECO:0007669"/>
    <property type="project" value="UniProtKB-ARBA"/>
</dbReference>
<dbReference type="OrthoDB" id="771136at2759"/>
<gene>
    <name evidence="12" type="ORF">LALA0_S07e04610g</name>
</gene>
<evidence type="ECO:0000256" key="4">
    <source>
        <dbReference type="ARBA" id="ARBA00022750"/>
    </source>
</evidence>
<feature type="chain" id="PRO_5002207801" evidence="10">
    <location>
        <begin position="19"/>
        <end position="581"/>
    </location>
</feature>
<dbReference type="InterPro" id="IPR001461">
    <property type="entry name" value="Aspartic_peptidase_A1"/>
</dbReference>
<name>A0A0C7N9G2_9SACH</name>
<dbReference type="STRING" id="1245769.A0A0C7N9G2"/>
<evidence type="ECO:0000313" key="12">
    <source>
        <dbReference type="EMBL" id="CEP63195.1"/>
    </source>
</evidence>
<dbReference type="Gene3D" id="2.40.70.10">
    <property type="entry name" value="Acid Proteases"/>
    <property type="match status" value="2"/>
</dbReference>
<dbReference type="FunFam" id="2.40.70.10:FF:000023">
    <property type="entry name" value="Aspartic protease"/>
    <property type="match status" value="1"/>
</dbReference>
<keyword evidence="2 8" id="KW-0645">Protease</keyword>
<accession>A0A0C7N9G2</accession>
<evidence type="ECO:0000256" key="1">
    <source>
        <dbReference type="ARBA" id="ARBA00007447"/>
    </source>
</evidence>
<dbReference type="InterPro" id="IPR033876">
    <property type="entry name" value="SAP-like"/>
</dbReference>
<feature type="compositionally biased region" description="Low complexity" evidence="9">
    <location>
        <begin position="517"/>
        <end position="550"/>
    </location>
</feature>
<feature type="domain" description="Peptidase A1" evidence="11">
    <location>
        <begin position="91"/>
        <end position="462"/>
    </location>
</feature>
<dbReference type="CDD" id="cd05474">
    <property type="entry name" value="SAP_like"/>
    <property type="match status" value="1"/>
</dbReference>
<dbReference type="GO" id="GO:0006508">
    <property type="term" value="P:proteolysis"/>
    <property type="evidence" value="ECO:0007669"/>
    <property type="project" value="UniProtKB-KW"/>
</dbReference>
<dbReference type="InterPro" id="IPR021109">
    <property type="entry name" value="Peptidase_aspartic_dom_sf"/>
</dbReference>
<dbReference type="InterPro" id="IPR033121">
    <property type="entry name" value="PEPTIDASE_A1"/>
</dbReference>
<dbReference type="RefSeq" id="XP_022629416.1">
    <property type="nucleotide sequence ID" value="XM_022771517.1"/>
</dbReference>